<evidence type="ECO:0000259" key="3">
    <source>
        <dbReference type="PROSITE" id="PS50883"/>
    </source>
</evidence>
<dbReference type="EMBL" id="BMXV01000003">
    <property type="protein sequence ID" value="GGY70920.1"/>
    <property type="molecule type" value="Genomic_DNA"/>
</dbReference>
<feature type="coiled-coil region" evidence="1">
    <location>
        <begin position="225"/>
        <end position="252"/>
    </location>
</feature>
<keyword evidence="2" id="KW-1133">Transmembrane helix</keyword>
<dbReference type="InterPro" id="IPR043128">
    <property type="entry name" value="Rev_trsase/Diguanyl_cyclase"/>
</dbReference>
<dbReference type="SMART" id="SM00052">
    <property type="entry name" value="EAL"/>
    <property type="match status" value="1"/>
</dbReference>
<dbReference type="PANTHER" id="PTHR44757">
    <property type="entry name" value="DIGUANYLATE CYCLASE DGCP"/>
    <property type="match status" value="1"/>
</dbReference>
<dbReference type="InterPro" id="IPR003660">
    <property type="entry name" value="HAMP_dom"/>
</dbReference>
<proteinExistence type="predicted"/>
<dbReference type="PROSITE" id="PS50885">
    <property type="entry name" value="HAMP"/>
    <property type="match status" value="1"/>
</dbReference>
<dbReference type="PROSITE" id="PS50887">
    <property type="entry name" value="GGDEF"/>
    <property type="match status" value="1"/>
</dbReference>
<keyword evidence="1" id="KW-0175">Coiled coil</keyword>
<evidence type="ECO:0000256" key="2">
    <source>
        <dbReference type="SAM" id="Phobius"/>
    </source>
</evidence>
<dbReference type="PROSITE" id="PS50883">
    <property type="entry name" value="EAL"/>
    <property type="match status" value="1"/>
</dbReference>
<keyword evidence="7" id="KW-1185">Reference proteome</keyword>
<dbReference type="NCBIfam" id="TIGR00254">
    <property type="entry name" value="GGDEF"/>
    <property type="match status" value="1"/>
</dbReference>
<evidence type="ECO:0000259" key="5">
    <source>
        <dbReference type="PROSITE" id="PS50887"/>
    </source>
</evidence>
<organism evidence="6 7">
    <name type="scientific">Marinobacter zhanjiangensis</name>
    <dbReference type="NCBI Taxonomy" id="578215"/>
    <lineage>
        <taxon>Bacteria</taxon>
        <taxon>Pseudomonadati</taxon>
        <taxon>Pseudomonadota</taxon>
        <taxon>Gammaproteobacteria</taxon>
        <taxon>Pseudomonadales</taxon>
        <taxon>Marinobacteraceae</taxon>
        <taxon>Marinobacter</taxon>
    </lineage>
</organism>
<dbReference type="InterPro" id="IPR035919">
    <property type="entry name" value="EAL_sf"/>
</dbReference>
<dbReference type="Gene3D" id="6.10.340.10">
    <property type="match status" value="1"/>
</dbReference>
<dbReference type="SMART" id="SM00304">
    <property type="entry name" value="HAMP"/>
    <property type="match status" value="1"/>
</dbReference>
<dbReference type="SUPFAM" id="SSF55073">
    <property type="entry name" value="Nucleotide cyclase"/>
    <property type="match status" value="1"/>
</dbReference>
<reference evidence="7" key="1">
    <citation type="journal article" date="2019" name="Int. J. Syst. Evol. Microbiol.">
        <title>The Global Catalogue of Microorganisms (GCM) 10K type strain sequencing project: providing services to taxonomists for standard genome sequencing and annotation.</title>
        <authorList>
            <consortium name="The Broad Institute Genomics Platform"/>
            <consortium name="The Broad Institute Genome Sequencing Center for Infectious Disease"/>
            <person name="Wu L."/>
            <person name="Ma J."/>
        </authorList>
    </citation>
    <scope>NUCLEOTIDE SEQUENCE [LARGE SCALE GENOMIC DNA]</scope>
    <source>
        <strain evidence="7">KCTC 22280</strain>
    </source>
</reference>
<dbReference type="Pfam" id="PF00990">
    <property type="entry name" value="GGDEF"/>
    <property type="match status" value="1"/>
</dbReference>
<feature type="domain" description="EAL" evidence="3">
    <location>
        <begin position="423"/>
        <end position="676"/>
    </location>
</feature>
<dbReference type="Pfam" id="PF00563">
    <property type="entry name" value="EAL"/>
    <property type="match status" value="1"/>
</dbReference>
<keyword evidence="2" id="KW-0472">Membrane</keyword>
<gene>
    <name evidence="6" type="ORF">GCM10007071_17520</name>
</gene>
<feature type="domain" description="GGDEF" evidence="5">
    <location>
        <begin position="280"/>
        <end position="414"/>
    </location>
</feature>
<dbReference type="InterPro" id="IPR001633">
    <property type="entry name" value="EAL_dom"/>
</dbReference>
<dbReference type="InterPro" id="IPR052155">
    <property type="entry name" value="Biofilm_reg_signaling"/>
</dbReference>
<protein>
    <submittedName>
        <fullName evidence="6">GGDEF-domain containing protein</fullName>
    </submittedName>
</protein>
<evidence type="ECO:0000256" key="1">
    <source>
        <dbReference type="SAM" id="Coils"/>
    </source>
</evidence>
<evidence type="ECO:0000259" key="4">
    <source>
        <dbReference type="PROSITE" id="PS50885"/>
    </source>
</evidence>
<dbReference type="Gene3D" id="3.20.20.450">
    <property type="entry name" value="EAL domain"/>
    <property type="match status" value="1"/>
</dbReference>
<dbReference type="CDD" id="cd01948">
    <property type="entry name" value="EAL"/>
    <property type="match status" value="1"/>
</dbReference>
<dbReference type="SUPFAM" id="SSF141868">
    <property type="entry name" value="EAL domain-like"/>
    <property type="match status" value="1"/>
</dbReference>
<dbReference type="InterPro" id="IPR029787">
    <property type="entry name" value="Nucleotide_cyclase"/>
</dbReference>
<dbReference type="InterPro" id="IPR000160">
    <property type="entry name" value="GGDEF_dom"/>
</dbReference>
<evidence type="ECO:0000313" key="7">
    <source>
        <dbReference type="Proteomes" id="UP000601597"/>
    </source>
</evidence>
<dbReference type="Proteomes" id="UP000601597">
    <property type="component" value="Unassembled WGS sequence"/>
</dbReference>
<dbReference type="PANTHER" id="PTHR44757:SF2">
    <property type="entry name" value="BIOFILM ARCHITECTURE MAINTENANCE PROTEIN MBAA"/>
    <property type="match status" value="1"/>
</dbReference>
<dbReference type="Pfam" id="PF00672">
    <property type="entry name" value="HAMP"/>
    <property type="match status" value="1"/>
</dbReference>
<dbReference type="Gene3D" id="3.30.70.270">
    <property type="match status" value="1"/>
</dbReference>
<keyword evidence="2" id="KW-0812">Transmembrane</keyword>
<dbReference type="SMART" id="SM00267">
    <property type="entry name" value="GGDEF"/>
    <property type="match status" value="1"/>
</dbReference>
<evidence type="ECO:0000313" key="6">
    <source>
        <dbReference type="EMBL" id="GGY70920.1"/>
    </source>
</evidence>
<dbReference type="PROSITE" id="PS51257">
    <property type="entry name" value="PROKAR_LIPOPROTEIN"/>
    <property type="match status" value="1"/>
</dbReference>
<feature type="transmembrane region" description="Helical" evidence="2">
    <location>
        <begin position="161"/>
        <end position="183"/>
    </location>
</feature>
<comment type="caution">
    <text evidence="6">The sequence shown here is derived from an EMBL/GenBank/DDBJ whole genome shotgun (WGS) entry which is preliminary data.</text>
</comment>
<dbReference type="CDD" id="cd01949">
    <property type="entry name" value="GGDEF"/>
    <property type="match status" value="1"/>
</dbReference>
<name>A0ABQ3AY53_9GAMM</name>
<accession>A0ABQ3AY53</accession>
<sequence length="689" mass="77293">MQRRLGYRILRWVLSAAILAGCILSVLQIVSDARYVSSELDRDARQSVELVREAATQAVFSLDEELGNQVIGGLFGQQELHQASITHPDGNVLAEHQRPLAQSGYRDLTDRIFDQTRSYTTDLKRNVVGASGEPVVYGQLRVTYDTAIAATAWVERSALTLLVGILRAVIVGLVLFVVVHWLITKPLQNLVRALIRVDPDHPDRHLLNRPTGHKRDELDVLVQVINQLLTSIQDSRRRHEDAENRANELIHHDQLTGLPRRETILTTLGSSLADCRKNHDKLAVYCCGIDDFKSINEQLGYETGDGILKIMAQRLTEPGTPRRLLAGRLSGDQFVVIANPVEDQYEAAELGEYLLSLFNEPVSVKRRSLQITATIGVAMYPVDASEPDHLLQHAEHTMTLAKAEATNHSRFYIASVDQEIRARKQLEKDLSQALRNHEFHLVYQPQISLQSDRIIGAEALIRWTHPERGMVPPDEFIPLAELNGTIVDIGQWVLDEACRQAASWAAAGMPLRIAVNLSAVQLRQPDIVGTILATLGRHEIPPGRLELEVTETGFMENLEDAVEKLRQLNSAGINIAVDDFGTGYSSLTYLKRMPVQHLKIDKQFVQDLLVNEDDTRIANTIIDLGRSLNLAVIAEGVETQEQEFYLRQRGCQIAQGYHFSRPLLPEAFVKFVEAFHGKLEENVENQPYK</sequence>
<feature type="domain" description="HAMP" evidence="4">
    <location>
        <begin position="181"/>
        <end position="237"/>
    </location>
</feature>